<dbReference type="InterPro" id="IPR035965">
    <property type="entry name" value="PAS-like_dom_sf"/>
</dbReference>
<accession>A0A5C2H5J6</accession>
<evidence type="ECO:0000256" key="5">
    <source>
        <dbReference type="ARBA" id="ARBA00023163"/>
    </source>
</evidence>
<keyword evidence="3" id="KW-0805">Transcription regulation</keyword>
<evidence type="ECO:0000256" key="2">
    <source>
        <dbReference type="ARBA" id="ARBA00023012"/>
    </source>
</evidence>
<dbReference type="NCBIfam" id="TIGR00229">
    <property type="entry name" value="sensory_box"/>
    <property type="match status" value="1"/>
</dbReference>
<evidence type="ECO:0000256" key="1">
    <source>
        <dbReference type="ARBA" id="ARBA00022553"/>
    </source>
</evidence>
<reference evidence="6 7" key="3">
    <citation type="submission" date="2019-09" db="EMBL/GenBank/DDBJ databases">
        <title>Taxonomic note: a critical rebuttal of the proposed division of the genus Arcobacter into six genera, emended descriptions of Arcobacter anaerophilus and the genus Arcobacter, and an assessment of genus-level boundaries for Epsilonproteobacteria using in silico genomic comparator tools.</title>
        <authorList>
            <person name="On S.L.W."/>
            <person name="Miller W.G."/>
            <person name="Biggs P."/>
            <person name="Cornelius A."/>
            <person name="Vandamme P."/>
        </authorList>
    </citation>
    <scope>NUCLEOTIDE SEQUENCE [LARGE SCALE GENOMIC DNA]</scope>
    <source>
        <strain evidence="6 7">LMG 26638</strain>
    </source>
</reference>
<reference evidence="7" key="2">
    <citation type="submission" date="2019-09" db="EMBL/GenBank/DDBJ databases">
        <title>Complete genome sequencing of four Arcobacter species reveals a diverse suite of mobile elements.</title>
        <authorList>
            <person name="On S.L.W."/>
            <person name="Miller W.G."/>
            <person name="Biggs P."/>
            <person name="Cornelius A."/>
            <person name="Vandamme P."/>
        </authorList>
    </citation>
    <scope>NUCLEOTIDE SEQUENCE [LARGE SCALE GENOMIC DNA]</scope>
    <source>
        <strain evidence="7">LMG 26638</strain>
    </source>
</reference>
<dbReference type="SUPFAM" id="SSF55785">
    <property type="entry name" value="PYP-like sensor domain (PAS domain)"/>
    <property type="match status" value="1"/>
</dbReference>
<dbReference type="InterPro" id="IPR011006">
    <property type="entry name" value="CheY-like_superfamily"/>
</dbReference>
<dbReference type="OrthoDB" id="5347550at2"/>
<gene>
    <name evidence="6" type="ORF">APAC_0951</name>
</gene>
<dbReference type="Pfam" id="PF13426">
    <property type="entry name" value="PAS_9"/>
    <property type="match status" value="1"/>
</dbReference>
<dbReference type="PROSITE" id="PS50112">
    <property type="entry name" value="PAS"/>
    <property type="match status" value="1"/>
</dbReference>
<keyword evidence="7" id="KW-1185">Reference proteome</keyword>
<dbReference type="GO" id="GO:0005829">
    <property type="term" value="C:cytosol"/>
    <property type="evidence" value="ECO:0007669"/>
    <property type="project" value="TreeGrafter"/>
</dbReference>
<keyword evidence="1" id="KW-0597">Phosphoprotein</keyword>
<dbReference type="Proteomes" id="UP000322726">
    <property type="component" value="Chromosome"/>
</dbReference>
<keyword evidence="4" id="KW-0238">DNA-binding</keyword>
<dbReference type="PANTHER" id="PTHR48111">
    <property type="entry name" value="REGULATOR OF RPOS"/>
    <property type="match status" value="1"/>
</dbReference>
<reference evidence="6 7" key="1">
    <citation type="submission" date="2019-09" db="EMBL/GenBank/DDBJ databases">
        <title>Complete genome sequencing of four Arcobacter species reveals a diverse suite of mobile elements.</title>
        <authorList>
            <person name="Miller W.G."/>
            <person name="Yee E."/>
            <person name="Bono J.L."/>
        </authorList>
    </citation>
    <scope>NUCLEOTIDE SEQUENCE [LARGE SCALE GENOMIC DNA]</scope>
    <source>
        <strain evidence="6 7">LMG 26638</strain>
    </source>
</reference>
<organism evidence="6 7">
    <name type="scientific">Malaciobacter pacificus</name>
    <dbReference type="NCBI Taxonomy" id="1080223"/>
    <lineage>
        <taxon>Bacteria</taxon>
        <taxon>Pseudomonadati</taxon>
        <taxon>Campylobacterota</taxon>
        <taxon>Epsilonproteobacteria</taxon>
        <taxon>Campylobacterales</taxon>
        <taxon>Arcobacteraceae</taxon>
        <taxon>Malaciobacter</taxon>
    </lineage>
</organism>
<evidence type="ECO:0000313" key="7">
    <source>
        <dbReference type="Proteomes" id="UP000322726"/>
    </source>
</evidence>
<dbReference type="PANTHER" id="PTHR48111:SF1">
    <property type="entry name" value="TWO-COMPONENT RESPONSE REGULATOR ORR33"/>
    <property type="match status" value="1"/>
</dbReference>
<dbReference type="InterPro" id="IPR000014">
    <property type="entry name" value="PAS"/>
</dbReference>
<dbReference type="InterPro" id="IPR039420">
    <property type="entry name" value="WalR-like"/>
</dbReference>
<dbReference type="GO" id="GO:0032993">
    <property type="term" value="C:protein-DNA complex"/>
    <property type="evidence" value="ECO:0007669"/>
    <property type="project" value="TreeGrafter"/>
</dbReference>
<name>A0A5C2H5J6_9BACT</name>
<proteinExistence type="predicted"/>
<evidence type="ECO:0000256" key="3">
    <source>
        <dbReference type="ARBA" id="ARBA00023015"/>
    </source>
</evidence>
<dbReference type="PROSITE" id="PS50110">
    <property type="entry name" value="RESPONSE_REGULATORY"/>
    <property type="match status" value="1"/>
</dbReference>
<dbReference type="SMART" id="SM00448">
    <property type="entry name" value="REC"/>
    <property type="match status" value="1"/>
</dbReference>
<protein>
    <submittedName>
        <fullName evidence="6">PAS sensor-containing two-component system response regulator</fullName>
    </submittedName>
</protein>
<dbReference type="InterPro" id="IPR001789">
    <property type="entry name" value="Sig_transdc_resp-reg_receiver"/>
</dbReference>
<dbReference type="SUPFAM" id="SSF52172">
    <property type="entry name" value="CheY-like"/>
    <property type="match status" value="1"/>
</dbReference>
<dbReference type="EMBL" id="CP035928">
    <property type="protein sequence ID" value="QEP34083.1"/>
    <property type="molecule type" value="Genomic_DNA"/>
</dbReference>
<evidence type="ECO:0000256" key="4">
    <source>
        <dbReference type="ARBA" id="ARBA00023125"/>
    </source>
</evidence>
<dbReference type="Pfam" id="PF00072">
    <property type="entry name" value="Response_reg"/>
    <property type="match status" value="1"/>
</dbReference>
<evidence type="ECO:0000313" key="6">
    <source>
        <dbReference type="EMBL" id="QEP34083.1"/>
    </source>
</evidence>
<keyword evidence="5" id="KW-0804">Transcription</keyword>
<dbReference type="GO" id="GO:0000976">
    <property type="term" value="F:transcription cis-regulatory region binding"/>
    <property type="evidence" value="ECO:0007669"/>
    <property type="project" value="TreeGrafter"/>
</dbReference>
<dbReference type="RefSeq" id="WP_130233036.1">
    <property type="nucleotide sequence ID" value="NZ_BMEF01000012.1"/>
</dbReference>
<dbReference type="GO" id="GO:0000156">
    <property type="term" value="F:phosphorelay response regulator activity"/>
    <property type="evidence" value="ECO:0007669"/>
    <property type="project" value="TreeGrafter"/>
</dbReference>
<dbReference type="KEGG" id="apai:APAC_0951"/>
<keyword evidence="2" id="KW-0902">Two-component regulatory system</keyword>
<sequence length="420" mass="49507">MFDKTFLKNLTVLFVEDEQLAREKLAKLLDKVFKNVIICENGQEGLNKFTTRFNSDEKIDLIISDINMPIMNGLEMLEKIRDLDKEVPLIYTTARSESENILKAVSLNVSHYILKPIDSEDLLKKVYEICEKQYVEKKLEDTKTELENYINAINKVAVIYKLNIEGKVLNANNMTLDISGYSKDEIKELSFHDLVHPDIPKTSVNRSWEDIKKGKSWTGNTKYITKDKEAFYLKCSIFKLSPELDEFITIGFSLNEENSEKREFKKKVMKAIQEFKKNEMNYKKIIIEQNEKIQDLERKLLRLIDELKTEKEKTSSRQRQLEHYELQMHNVDEKYDKFMKDLSKKRDEQAREINELKNEKLLLKNKNNEYEAEISATKKELKLLMETNEQKNKKILDLQDVINSLETKIKEILNPDEASH</sequence>
<dbReference type="CDD" id="cd00130">
    <property type="entry name" value="PAS"/>
    <property type="match status" value="1"/>
</dbReference>
<dbReference type="GO" id="GO:0006355">
    <property type="term" value="P:regulation of DNA-templated transcription"/>
    <property type="evidence" value="ECO:0007669"/>
    <property type="project" value="TreeGrafter"/>
</dbReference>
<dbReference type="CDD" id="cd17536">
    <property type="entry name" value="REC_YesN-like"/>
    <property type="match status" value="1"/>
</dbReference>
<dbReference type="AlphaFoldDB" id="A0A5C2H5J6"/>
<dbReference type="Gene3D" id="3.30.450.20">
    <property type="entry name" value="PAS domain"/>
    <property type="match status" value="1"/>
</dbReference>
<dbReference type="Gene3D" id="3.40.50.2300">
    <property type="match status" value="1"/>
</dbReference>